<proteinExistence type="predicted"/>
<name>A0AA40KV44_9HYME</name>
<dbReference type="Proteomes" id="UP001177670">
    <property type="component" value="Unassembled WGS sequence"/>
</dbReference>
<accession>A0AA40KV44</accession>
<sequence>MNAVTDLYEWSVAVNSHDFPTDGLWLPGGSDFCLHRERGEKDRAGHQILPGRPHCRRCTPLCVSVTLRDTAWNLFKLGRKNPLATGDLPLSS</sequence>
<evidence type="ECO:0000313" key="2">
    <source>
        <dbReference type="Proteomes" id="UP001177670"/>
    </source>
</evidence>
<gene>
    <name evidence="1" type="ORF">K0M31_011651</name>
</gene>
<keyword evidence="2" id="KW-1185">Reference proteome</keyword>
<organism evidence="1 2">
    <name type="scientific">Melipona bicolor</name>
    <dbReference type="NCBI Taxonomy" id="60889"/>
    <lineage>
        <taxon>Eukaryota</taxon>
        <taxon>Metazoa</taxon>
        <taxon>Ecdysozoa</taxon>
        <taxon>Arthropoda</taxon>
        <taxon>Hexapoda</taxon>
        <taxon>Insecta</taxon>
        <taxon>Pterygota</taxon>
        <taxon>Neoptera</taxon>
        <taxon>Endopterygota</taxon>
        <taxon>Hymenoptera</taxon>
        <taxon>Apocrita</taxon>
        <taxon>Aculeata</taxon>
        <taxon>Apoidea</taxon>
        <taxon>Anthophila</taxon>
        <taxon>Apidae</taxon>
        <taxon>Melipona</taxon>
    </lineage>
</organism>
<reference evidence="1" key="1">
    <citation type="submission" date="2021-10" db="EMBL/GenBank/DDBJ databases">
        <title>Melipona bicolor Genome sequencing and assembly.</title>
        <authorList>
            <person name="Araujo N.S."/>
            <person name="Arias M.C."/>
        </authorList>
    </citation>
    <scope>NUCLEOTIDE SEQUENCE</scope>
    <source>
        <strain evidence="1">USP_2M_L1-L4_2017</strain>
        <tissue evidence="1">Whole body</tissue>
    </source>
</reference>
<dbReference type="EMBL" id="JAHYIQ010000003">
    <property type="protein sequence ID" value="KAK1133865.1"/>
    <property type="molecule type" value="Genomic_DNA"/>
</dbReference>
<dbReference type="AlphaFoldDB" id="A0AA40KV44"/>
<comment type="caution">
    <text evidence="1">The sequence shown here is derived from an EMBL/GenBank/DDBJ whole genome shotgun (WGS) entry which is preliminary data.</text>
</comment>
<protein>
    <submittedName>
        <fullName evidence="1">Uncharacterized protein</fullName>
    </submittedName>
</protein>
<evidence type="ECO:0000313" key="1">
    <source>
        <dbReference type="EMBL" id="KAK1133865.1"/>
    </source>
</evidence>